<dbReference type="CDD" id="cd17546">
    <property type="entry name" value="REC_hyHK_CKI1_RcsC-like"/>
    <property type="match status" value="1"/>
</dbReference>
<dbReference type="AlphaFoldDB" id="A0A1E3AFR8"/>
<dbReference type="PANTHER" id="PTHR43047">
    <property type="entry name" value="TWO-COMPONENT HISTIDINE PROTEIN KINASE"/>
    <property type="match status" value="1"/>
</dbReference>
<dbReference type="GO" id="GO:0000155">
    <property type="term" value="F:phosphorelay sensor kinase activity"/>
    <property type="evidence" value="ECO:0007669"/>
    <property type="project" value="InterPro"/>
</dbReference>
<dbReference type="InterPro" id="IPR036097">
    <property type="entry name" value="HisK_dim/P_sf"/>
</dbReference>
<evidence type="ECO:0000256" key="4">
    <source>
        <dbReference type="ARBA" id="ARBA00018672"/>
    </source>
</evidence>
<proteinExistence type="inferred from homology"/>
<evidence type="ECO:0000313" key="17">
    <source>
        <dbReference type="Proteomes" id="UP000094067"/>
    </source>
</evidence>
<evidence type="ECO:0000256" key="11">
    <source>
        <dbReference type="PROSITE-ProRule" id="PRU00169"/>
    </source>
</evidence>
<evidence type="ECO:0000256" key="10">
    <source>
        <dbReference type="ARBA" id="ARBA00074306"/>
    </source>
</evidence>
<organism evidence="16 17">
    <name type="scientific">Eisenbergiella tayi</name>
    <dbReference type="NCBI Taxonomy" id="1432052"/>
    <lineage>
        <taxon>Bacteria</taxon>
        <taxon>Bacillati</taxon>
        <taxon>Bacillota</taxon>
        <taxon>Clostridia</taxon>
        <taxon>Lachnospirales</taxon>
        <taxon>Lachnospiraceae</taxon>
        <taxon>Eisenbergiella</taxon>
    </lineage>
</organism>
<dbReference type="Pfam" id="PF02518">
    <property type="entry name" value="HATPase_c"/>
    <property type="match status" value="1"/>
</dbReference>
<evidence type="ECO:0000256" key="8">
    <source>
        <dbReference type="ARBA" id="ARBA00023012"/>
    </source>
</evidence>
<dbReference type="RefSeq" id="WP_069153115.1">
    <property type="nucleotide sequence ID" value="NZ_MCGH01000002.1"/>
</dbReference>
<evidence type="ECO:0000259" key="15">
    <source>
        <dbReference type="PROSITE" id="PS50110"/>
    </source>
</evidence>
<dbReference type="PRINTS" id="PR00344">
    <property type="entry name" value="BCTRLSENSOR"/>
</dbReference>
<keyword evidence="8" id="KW-0902">Two-component regulatory system</keyword>
<dbReference type="Gene3D" id="1.10.287.130">
    <property type="match status" value="1"/>
</dbReference>
<keyword evidence="7 16" id="KW-0418">Kinase</keyword>
<protein>
    <recommendedName>
        <fullName evidence="10">Circadian input-output histidine kinase CikA</fullName>
        <ecNumber evidence="3">2.7.13.3</ecNumber>
    </recommendedName>
    <alternativeName>
        <fullName evidence="4">Stage 0 sporulation protein A homolog</fullName>
    </alternativeName>
</protein>
<feature type="region of interest" description="Disordered" evidence="12">
    <location>
        <begin position="432"/>
        <end position="455"/>
    </location>
</feature>
<feature type="compositionally biased region" description="Basic and acidic residues" evidence="12">
    <location>
        <begin position="432"/>
        <end position="442"/>
    </location>
</feature>
<dbReference type="InterPro" id="IPR003594">
    <property type="entry name" value="HATPase_dom"/>
</dbReference>
<evidence type="ECO:0000256" key="9">
    <source>
        <dbReference type="ARBA" id="ARBA00024867"/>
    </source>
</evidence>
<dbReference type="Proteomes" id="UP000094067">
    <property type="component" value="Unassembled WGS sequence"/>
</dbReference>
<keyword evidence="13" id="KW-0812">Transmembrane</keyword>
<name>A0A1E3AFR8_9FIRM</name>
<feature type="modified residue" description="4-aspartylphosphate" evidence="11">
    <location>
        <position position="511"/>
    </location>
</feature>
<feature type="compositionally biased region" description="Polar residues" evidence="12">
    <location>
        <begin position="443"/>
        <end position="453"/>
    </location>
</feature>
<dbReference type="Gene3D" id="3.30.565.10">
    <property type="entry name" value="Histidine kinase-like ATPase, C-terminal domain"/>
    <property type="match status" value="1"/>
</dbReference>
<dbReference type="InterPro" id="IPR001789">
    <property type="entry name" value="Sig_transdc_resp-reg_receiver"/>
</dbReference>
<evidence type="ECO:0000256" key="1">
    <source>
        <dbReference type="ARBA" id="ARBA00000085"/>
    </source>
</evidence>
<dbReference type="PATRIC" id="fig|1432052.4.peg.3751"/>
<evidence type="ECO:0000256" key="13">
    <source>
        <dbReference type="SAM" id="Phobius"/>
    </source>
</evidence>
<dbReference type="EMBL" id="MCGH01000002">
    <property type="protein sequence ID" value="ODM07477.1"/>
    <property type="molecule type" value="Genomic_DNA"/>
</dbReference>
<dbReference type="InterPro" id="IPR036890">
    <property type="entry name" value="HATPase_C_sf"/>
</dbReference>
<accession>A0A1E3AFR8</accession>
<evidence type="ECO:0000313" key="16">
    <source>
        <dbReference type="EMBL" id="ODM07477.1"/>
    </source>
</evidence>
<evidence type="ECO:0000256" key="6">
    <source>
        <dbReference type="ARBA" id="ARBA00022679"/>
    </source>
</evidence>
<feature type="domain" description="Histidine kinase" evidence="14">
    <location>
        <begin position="210"/>
        <end position="433"/>
    </location>
</feature>
<dbReference type="SMART" id="SM00388">
    <property type="entry name" value="HisKA"/>
    <property type="match status" value="1"/>
</dbReference>
<dbReference type="InterPro" id="IPR004358">
    <property type="entry name" value="Sig_transdc_His_kin-like_C"/>
</dbReference>
<keyword evidence="5 11" id="KW-0597">Phosphoprotein</keyword>
<dbReference type="SUPFAM" id="SSF47384">
    <property type="entry name" value="Homodimeric domain of signal transducing histidine kinase"/>
    <property type="match status" value="1"/>
</dbReference>
<dbReference type="InterPro" id="IPR003661">
    <property type="entry name" value="HisK_dim/P_dom"/>
</dbReference>
<evidence type="ECO:0000256" key="12">
    <source>
        <dbReference type="SAM" id="MobiDB-lite"/>
    </source>
</evidence>
<dbReference type="Gene3D" id="3.40.50.2300">
    <property type="match status" value="1"/>
</dbReference>
<dbReference type="InterPro" id="IPR005467">
    <property type="entry name" value="His_kinase_dom"/>
</dbReference>
<dbReference type="InterPro" id="IPR011006">
    <property type="entry name" value="CheY-like_superfamily"/>
</dbReference>
<dbReference type="CDD" id="cd00082">
    <property type="entry name" value="HisKA"/>
    <property type="match status" value="1"/>
</dbReference>
<dbReference type="SMART" id="SM00387">
    <property type="entry name" value="HATPase_c"/>
    <property type="match status" value="1"/>
</dbReference>
<feature type="domain" description="Response regulatory" evidence="15">
    <location>
        <begin position="459"/>
        <end position="579"/>
    </location>
</feature>
<evidence type="ECO:0000259" key="14">
    <source>
        <dbReference type="PROSITE" id="PS50109"/>
    </source>
</evidence>
<dbReference type="Pfam" id="PF00512">
    <property type="entry name" value="HisKA"/>
    <property type="match status" value="1"/>
</dbReference>
<feature type="transmembrane region" description="Helical" evidence="13">
    <location>
        <begin position="165"/>
        <end position="186"/>
    </location>
</feature>
<dbReference type="PROSITE" id="PS50109">
    <property type="entry name" value="HIS_KIN"/>
    <property type="match status" value="1"/>
</dbReference>
<comment type="function">
    <text evidence="9">May play the central regulatory role in sporulation. It may be an element of the effector pathway responsible for the activation of sporulation genes in response to nutritional stress. Spo0A may act in concert with spo0H (a sigma factor) to control the expression of some genes that are critical to the sporulation process.</text>
</comment>
<dbReference type="SUPFAM" id="SSF55874">
    <property type="entry name" value="ATPase domain of HSP90 chaperone/DNA topoisomerase II/histidine kinase"/>
    <property type="match status" value="1"/>
</dbReference>
<dbReference type="PROSITE" id="PS50110">
    <property type="entry name" value="RESPONSE_REGULATORY"/>
    <property type="match status" value="1"/>
</dbReference>
<dbReference type="Pfam" id="PF00072">
    <property type="entry name" value="Response_reg"/>
    <property type="match status" value="1"/>
</dbReference>
<gene>
    <name evidence="16" type="primary">luxQ_5</name>
    <name evidence="16" type="ORF">BEI61_03367</name>
</gene>
<reference evidence="16 17" key="1">
    <citation type="submission" date="2016-07" db="EMBL/GenBank/DDBJ databases">
        <title>Characterization of isolates of Eisenbergiella tayi derived from blood cultures, using whole genome sequencing.</title>
        <authorList>
            <person name="Burdz T."/>
            <person name="Wiebe D."/>
            <person name="Huynh C."/>
            <person name="Bernard K."/>
        </authorList>
    </citation>
    <scope>NUCLEOTIDE SEQUENCE [LARGE SCALE GENOMIC DNA]</scope>
    <source>
        <strain evidence="16 17">NML 110608</strain>
    </source>
</reference>
<evidence type="ECO:0000256" key="7">
    <source>
        <dbReference type="ARBA" id="ARBA00022777"/>
    </source>
</evidence>
<keyword evidence="13" id="KW-0472">Membrane</keyword>
<feature type="transmembrane region" description="Helical" evidence="13">
    <location>
        <begin position="15"/>
        <end position="39"/>
    </location>
</feature>
<comment type="caution">
    <text evidence="16">The sequence shown here is derived from an EMBL/GenBank/DDBJ whole genome shotgun (WGS) entry which is preliminary data.</text>
</comment>
<comment type="similarity">
    <text evidence="2">In the N-terminal section; belongs to the phytochrome family.</text>
</comment>
<evidence type="ECO:0000256" key="5">
    <source>
        <dbReference type="ARBA" id="ARBA00022553"/>
    </source>
</evidence>
<keyword evidence="13" id="KW-1133">Transmembrane helix</keyword>
<dbReference type="FunFam" id="3.30.565.10:FF:000010">
    <property type="entry name" value="Sensor histidine kinase RcsC"/>
    <property type="match status" value="1"/>
</dbReference>
<dbReference type="EC" id="2.7.13.3" evidence="3"/>
<keyword evidence="6 16" id="KW-0808">Transferase</keyword>
<dbReference type="CDD" id="cd16922">
    <property type="entry name" value="HATPase_EvgS-ArcB-TorS-like"/>
    <property type="match status" value="1"/>
</dbReference>
<dbReference type="SMART" id="SM00448">
    <property type="entry name" value="REC"/>
    <property type="match status" value="1"/>
</dbReference>
<comment type="catalytic activity">
    <reaction evidence="1">
        <text>ATP + protein L-histidine = ADP + protein N-phospho-L-histidine.</text>
        <dbReference type="EC" id="2.7.13.3"/>
    </reaction>
</comment>
<evidence type="ECO:0000256" key="3">
    <source>
        <dbReference type="ARBA" id="ARBA00012438"/>
    </source>
</evidence>
<evidence type="ECO:0000256" key="2">
    <source>
        <dbReference type="ARBA" id="ARBA00006402"/>
    </source>
</evidence>
<sequence length="579" mass="64924">MWAERHNVNKTIQNIIVRLIIVLLAVVFGIISITSFSTISRMQGNARVINYAGIVRGATQRLIKQEMNQHPNDELVQYIDSIISELSTGEGEYDLIALPDPEYRTLLEELTLKWQALKEEIMNVRQNGDSRRLFEMSEDHFTTADRVVSAAERYSEKRVKSAKEILVRLNVGFILLVFLFLVYGHWQRKMQHALDMAEKASQAKSEFLSSMSHEIRTPMNGIIGMTEIARRSLDNRDKLADCLDKIDLSSSYLLTLINDILDMSRIESGKVELAHEPFRITEVLDRVYVMFKQKAEDSGIELSVKYEDQSLEHVTGDELRLSQILVNIVSNALKFTPSGGRVALEASGKASGTDKVAMEFLITDTGSGISREFQAKLFEPFEQEQSVTSRQYSGTGLGLAISQNFSKMMGGEITVESKPGEGSRFKVSVLLDQDKESRETGRNSDNPSKQSPDNLAGSRILLAEDNPINSEIVTFLLESNGAQVDLAMDGREAVEKYEASSVDYYQFILMDIQMPVLDGLEACRRIREMDRPDAAGVRIIGLSANAFREDIDRARQSGMDGYLTKPVDMVKLFALISNG</sequence>
<dbReference type="SUPFAM" id="SSF52172">
    <property type="entry name" value="CheY-like"/>
    <property type="match status" value="1"/>
</dbReference>